<dbReference type="InterPro" id="IPR037682">
    <property type="entry name" value="TonB_C"/>
</dbReference>
<keyword evidence="2 5" id="KW-0812">Transmembrane</keyword>
<dbReference type="Proteomes" id="UP001165275">
    <property type="component" value="Unassembled WGS sequence"/>
</dbReference>
<keyword evidence="8" id="KW-1185">Reference proteome</keyword>
<name>A0ABT0K646_9GAMM</name>
<dbReference type="InterPro" id="IPR006260">
    <property type="entry name" value="TonB/TolA_C"/>
</dbReference>
<keyword evidence="3 5" id="KW-1133">Transmembrane helix</keyword>
<feature type="domain" description="TonB C-terminal" evidence="6">
    <location>
        <begin position="757"/>
        <end position="841"/>
    </location>
</feature>
<evidence type="ECO:0000256" key="3">
    <source>
        <dbReference type="ARBA" id="ARBA00022989"/>
    </source>
</evidence>
<dbReference type="PROSITE" id="PS52015">
    <property type="entry name" value="TONB_CTD"/>
    <property type="match status" value="1"/>
</dbReference>
<evidence type="ECO:0000256" key="2">
    <source>
        <dbReference type="ARBA" id="ARBA00022692"/>
    </source>
</evidence>
<dbReference type="RefSeq" id="WP_248943868.1">
    <property type="nucleotide sequence ID" value="NZ_CBCSGY010000061.1"/>
</dbReference>
<reference evidence="7" key="1">
    <citation type="submission" date="2021-04" db="EMBL/GenBank/DDBJ databases">
        <title>Genome sequence of Serratia sp. arafor3.</title>
        <authorList>
            <person name="Besaury L."/>
        </authorList>
    </citation>
    <scope>NUCLEOTIDE SEQUENCE</scope>
    <source>
        <strain evidence="7">Arafor3</strain>
    </source>
</reference>
<proteinExistence type="predicted"/>
<evidence type="ECO:0000259" key="6">
    <source>
        <dbReference type="PROSITE" id="PS52015"/>
    </source>
</evidence>
<gene>
    <name evidence="7" type="ORF">KAJ71_00365</name>
</gene>
<accession>A0ABT0K646</accession>
<dbReference type="SUPFAM" id="SSF48452">
    <property type="entry name" value="TPR-like"/>
    <property type="match status" value="1"/>
</dbReference>
<dbReference type="InterPro" id="IPR011990">
    <property type="entry name" value="TPR-like_helical_dom_sf"/>
</dbReference>
<comment type="subcellular location">
    <subcellularLocation>
        <location evidence="1">Membrane</location>
        <topology evidence="1">Single-pass membrane protein</topology>
    </subcellularLocation>
</comment>
<dbReference type="SUPFAM" id="SSF74653">
    <property type="entry name" value="TolA/TonB C-terminal domain"/>
    <property type="match status" value="1"/>
</dbReference>
<dbReference type="Gene3D" id="3.30.2420.10">
    <property type="entry name" value="TonB"/>
    <property type="match status" value="1"/>
</dbReference>
<evidence type="ECO:0000256" key="1">
    <source>
        <dbReference type="ARBA" id="ARBA00004167"/>
    </source>
</evidence>
<evidence type="ECO:0000313" key="7">
    <source>
        <dbReference type="EMBL" id="MCL1027501.1"/>
    </source>
</evidence>
<dbReference type="EMBL" id="JAGQDC010000001">
    <property type="protein sequence ID" value="MCL1027501.1"/>
    <property type="molecule type" value="Genomic_DNA"/>
</dbReference>
<sequence length="841" mass="93295">MSSGVIKFVVTLLVLLVVFLPWIVMAALAGLWQGIDWLGAQLWPAVLNGHERGFLSGLWLAGSLMTGGMLYVAFRRRSFSYAAGGALAVVSLLLLSYLNMPLTAEAERRWLVGHQLERSEWKEVTVYSGQQFDELIQSFPGQLNEWRILNALEKNRAKFPPLGYSPHDSEQITKLWTAVLQSPQPDTQAEISALSKMNDAILWMPDQAELLLATGLFSLTTTPPSGMTPEVLSAISQIFQSAIQSNPRDADAWMGWALATLLTGDSDSVSHYGSPAPQLQQVTNALMVAGQLEKKGQYQPIIHRRLTQFIDALPAKEKRELDILQARATLLVGSAEPFDPAVVELANQNLVPASSGESASESVANGSANIASVEPFSRAGLSTDGVRRVFGKTKDYATTMLSIDVNERGEPVSVLPFVSSGARELDLSAIRLASSWRFPASNQPQHRFIPFDFVSTELTSNMYLQFMQQHISTLANLVARHDHAGLRQQEALIRRLNGLVWVGKSNYGIKRDEVVELNKVLMSRNLGEDYFTITINKIDSLVGKYNQSPDLLLLLARQQMLYFNYGMAQKKKATSSAVSSPWAHLLWDARRNFGRAIAMEPTRADAWYGWGLSWVDEDPEKLVGAMVYAQRLRHQAETHKPDPDSRSIFETMSQSERSLDFIKVKLLLGMNLQRQRAGWLDILTARVSQNYQDMISTGTGNKDEAPSQLVYMPQEESSQLVDKVAIRPTPFPASLERQAPEVPQAKKYSAGIVSVNFEQAGITQATRTLPFFPDVGPQSAGVKTVLVDLDVNAQGKPQLVLISSSSGITLYDEAAMAAAWSWRFAKQRDGHRQRVMVSFRR</sequence>
<feature type="transmembrane region" description="Helical" evidence="5">
    <location>
        <begin position="81"/>
        <end position="100"/>
    </location>
</feature>
<keyword evidence="4 5" id="KW-0472">Membrane</keyword>
<evidence type="ECO:0000256" key="5">
    <source>
        <dbReference type="SAM" id="Phobius"/>
    </source>
</evidence>
<organism evidence="7 8">
    <name type="scientific">Serratia silvae</name>
    <dbReference type="NCBI Taxonomy" id="2824122"/>
    <lineage>
        <taxon>Bacteria</taxon>
        <taxon>Pseudomonadati</taxon>
        <taxon>Pseudomonadota</taxon>
        <taxon>Gammaproteobacteria</taxon>
        <taxon>Enterobacterales</taxon>
        <taxon>Yersiniaceae</taxon>
        <taxon>Serratia</taxon>
    </lineage>
</organism>
<feature type="transmembrane region" description="Helical" evidence="5">
    <location>
        <begin position="12"/>
        <end position="33"/>
    </location>
</feature>
<comment type="caution">
    <text evidence="7">The sequence shown here is derived from an EMBL/GenBank/DDBJ whole genome shotgun (WGS) entry which is preliminary data.</text>
</comment>
<protein>
    <submittedName>
        <fullName evidence="7">TonB family protein</fullName>
    </submittedName>
</protein>
<evidence type="ECO:0000256" key="4">
    <source>
        <dbReference type="ARBA" id="ARBA00023136"/>
    </source>
</evidence>
<dbReference type="NCBIfam" id="TIGR01352">
    <property type="entry name" value="tonB_Cterm"/>
    <property type="match status" value="1"/>
</dbReference>
<evidence type="ECO:0000313" key="8">
    <source>
        <dbReference type="Proteomes" id="UP001165275"/>
    </source>
</evidence>
<feature type="transmembrane region" description="Helical" evidence="5">
    <location>
        <begin position="53"/>
        <end position="74"/>
    </location>
</feature>